<organism evidence="1 2">
    <name type="scientific">Nocardiopsis flavescens</name>
    <dbReference type="NCBI Taxonomy" id="758803"/>
    <lineage>
        <taxon>Bacteria</taxon>
        <taxon>Bacillati</taxon>
        <taxon>Actinomycetota</taxon>
        <taxon>Actinomycetes</taxon>
        <taxon>Streptosporangiales</taxon>
        <taxon>Nocardiopsidaceae</taxon>
        <taxon>Nocardiopsis</taxon>
    </lineage>
</organism>
<evidence type="ECO:0000313" key="1">
    <source>
        <dbReference type="EMBL" id="SHK92618.1"/>
    </source>
</evidence>
<gene>
    <name evidence="1" type="ORF">SAMN05421803_14320</name>
</gene>
<proteinExistence type="predicted"/>
<dbReference type="STRING" id="758803.SAMN05421803_14320"/>
<name>A0A1M6WG15_9ACTN</name>
<sequence length="55" mass="5568">MASQDNSTGNVTDSTAAQLRDNHGILTLGGTATFSGTTVVGDNANVTITNGDEKK</sequence>
<accession>A0A1M6WG15</accession>
<dbReference type="EMBL" id="FQZK01000043">
    <property type="protein sequence ID" value="SHK92618.1"/>
    <property type="molecule type" value="Genomic_DNA"/>
</dbReference>
<evidence type="ECO:0000313" key="2">
    <source>
        <dbReference type="Proteomes" id="UP000184452"/>
    </source>
</evidence>
<reference evidence="1 2" key="1">
    <citation type="submission" date="2016-11" db="EMBL/GenBank/DDBJ databases">
        <authorList>
            <person name="Jaros S."/>
            <person name="Januszkiewicz K."/>
            <person name="Wedrychowicz H."/>
        </authorList>
    </citation>
    <scope>NUCLEOTIDE SEQUENCE [LARGE SCALE GENOMIC DNA]</scope>
    <source>
        <strain evidence="1 2">CGMCC 4.5723</strain>
    </source>
</reference>
<dbReference type="AlphaFoldDB" id="A0A1M6WG15"/>
<dbReference type="Proteomes" id="UP000184452">
    <property type="component" value="Unassembled WGS sequence"/>
</dbReference>
<keyword evidence="2" id="KW-1185">Reference proteome</keyword>
<protein>
    <submittedName>
        <fullName evidence="1">Uncharacterized protein</fullName>
    </submittedName>
</protein>
<dbReference type="RefSeq" id="WP_178378703.1">
    <property type="nucleotide sequence ID" value="NZ_FQZK01000043.1"/>
</dbReference>